<reference evidence="2" key="1">
    <citation type="submission" date="2016-09" db="EMBL/GenBank/DDBJ databases">
        <title>The Complete Genome of Burkholderia sprentiae wsm5005.</title>
        <authorList>
            <person name="De Meyer S."/>
            <person name="Wang P."/>
            <person name="Terpolilli J."/>
        </authorList>
    </citation>
    <scope>NUCLEOTIDE SEQUENCE [LARGE SCALE GENOMIC DNA]</scope>
    <source>
        <strain evidence="2">WSM5005</strain>
    </source>
</reference>
<dbReference type="EMBL" id="CP017561">
    <property type="protein sequence ID" value="APA86764.1"/>
    <property type="molecule type" value="Genomic_DNA"/>
</dbReference>
<dbReference type="OrthoDB" id="9780310at2"/>
<reference evidence="2" key="2">
    <citation type="submission" date="2021-06" db="EMBL/GenBank/DDBJ databases">
        <authorList>
            <person name="Rogers T.H."/>
            <person name="Ramsay J.P."/>
            <person name="Wang P."/>
            <person name="Terpolilli J."/>
        </authorList>
    </citation>
    <scope>NUCLEOTIDE SEQUENCE [LARGE SCALE GENOMIC DNA]</scope>
    <source>
        <strain evidence="2">WSM5005</strain>
    </source>
</reference>
<proteinExistence type="predicted"/>
<organism evidence="2 3">
    <name type="scientific">Paraburkholderia sprentiae WSM5005</name>
    <dbReference type="NCBI Taxonomy" id="754502"/>
    <lineage>
        <taxon>Bacteria</taxon>
        <taxon>Pseudomonadati</taxon>
        <taxon>Pseudomonadota</taxon>
        <taxon>Betaproteobacteria</taxon>
        <taxon>Burkholderiales</taxon>
        <taxon>Burkholderiaceae</taxon>
        <taxon>Paraburkholderia</taxon>
    </lineage>
</organism>
<dbReference type="Pfam" id="PF01904">
    <property type="entry name" value="DUF72"/>
    <property type="match status" value="1"/>
</dbReference>
<dbReference type="AlphaFoldDB" id="A0A1I9YKD1"/>
<feature type="compositionally biased region" description="Basic and acidic residues" evidence="1">
    <location>
        <begin position="1"/>
        <end position="14"/>
    </location>
</feature>
<evidence type="ECO:0000313" key="3">
    <source>
        <dbReference type="Proteomes" id="UP000179860"/>
    </source>
</evidence>
<dbReference type="PANTHER" id="PTHR30348:SF4">
    <property type="entry name" value="DUF72 DOMAIN-CONTAINING PROTEIN"/>
    <property type="match status" value="1"/>
</dbReference>
<accession>A0A1I9YKD1</accession>
<name>A0A1I9YKD1_9BURK</name>
<dbReference type="KEGG" id="pspw:BJG93_16210"/>
<dbReference type="Gene3D" id="3.20.20.410">
    <property type="entry name" value="Protein of unknown function UPF0759"/>
    <property type="match status" value="1"/>
</dbReference>
<dbReference type="InterPro" id="IPR036520">
    <property type="entry name" value="UPF0759_sf"/>
</dbReference>
<feature type="region of interest" description="Disordered" evidence="1">
    <location>
        <begin position="1"/>
        <end position="114"/>
    </location>
</feature>
<evidence type="ECO:0000256" key="1">
    <source>
        <dbReference type="SAM" id="MobiDB-lite"/>
    </source>
</evidence>
<dbReference type="RefSeq" id="WP_027198690.1">
    <property type="nucleotide sequence ID" value="NZ_CP017561.2"/>
</dbReference>
<sequence>MDHSGTSDVDKPLNDEDGGADDAAHEATQQFDLFGMPMQSAVATPAVPASEADSNPSAAAQPERTRAPKTAQANAAASLFEDDATPENPAPEAGSPDSQPASTDAPKKRRSRDVLAAPTSAELLALAAQLPPQIRLGTSTWSFPGWSGIVYGDDYSNSKLSREGLSAYGAHPLLKTVSIDRSFYQALTVTQYLRYAQQVPEHFRFIVKAPMTITDATVRAERGEPVSLNPCFLNAQMAIDDFVTPCLEGLGAKAGALVFQFSPLPDQMLAQPAVFIERLGEFFDALPGLPDGSCYAVEIRDASLLTPRFIRMLKTAGVRYCVGIHARMPDPLRQAAALALLDGEPAGPLIVRWSLHGGFKYEQAKAKYEPFNRLVDEDPATRASLAELAARYALAGQPVVIAVNNKAEGSAPLSCVKLAEEIVQACVRITRGREDDLGADDAPSQAQETHG</sequence>
<keyword evidence="3" id="KW-1185">Reference proteome</keyword>
<gene>
    <name evidence="2" type="ORF">BJG93_16210</name>
</gene>
<dbReference type="InterPro" id="IPR002763">
    <property type="entry name" value="DUF72"/>
</dbReference>
<dbReference type="Proteomes" id="UP000179860">
    <property type="component" value="Chromosome 1"/>
</dbReference>
<evidence type="ECO:0000313" key="2">
    <source>
        <dbReference type="EMBL" id="APA86764.1"/>
    </source>
</evidence>
<dbReference type="PANTHER" id="PTHR30348">
    <property type="entry name" value="UNCHARACTERIZED PROTEIN YECE"/>
    <property type="match status" value="1"/>
</dbReference>
<dbReference type="STRING" id="754502.BJG93_16210"/>
<protein>
    <submittedName>
        <fullName evidence="2">DUF72 domain-containing protein</fullName>
    </submittedName>
</protein>
<dbReference type="SUPFAM" id="SSF117396">
    <property type="entry name" value="TM1631-like"/>
    <property type="match status" value="1"/>
</dbReference>